<evidence type="ECO:0000313" key="12">
    <source>
        <dbReference type="Proteomes" id="UP001230253"/>
    </source>
</evidence>
<evidence type="ECO:0000256" key="6">
    <source>
        <dbReference type="ARBA" id="ARBA00022801"/>
    </source>
</evidence>
<evidence type="ECO:0000256" key="8">
    <source>
        <dbReference type="ARBA" id="ARBA00023014"/>
    </source>
</evidence>
<comment type="caution">
    <text evidence="11">The sequence shown here is derived from an EMBL/GenBank/DDBJ whole genome shotgun (WGS) entry which is preliminary data.</text>
</comment>
<feature type="domain" description="Uracil-DNA glycosylase-like" evidence="10">
    <location>
        <begin position="316"/>
        <end position="474"/>
    </location>
</feature>
<dbReference type="InterPro" id="IPR025404">
    <property type="entry name" value="DUF4130"/>
</dbReference>
<keyword evidence="7" id="KW-0408">Iron</keyword>
<keyword evidence="5" id="KW-0227">DNA damage</keyword>
<dbReference type="SMART" id="SM00987">
    <property type="entry name" value="UreE_C"/>
    <property type="match status" value="1"/>
</dbReference>
<dbReference type="PANTHER" id="PTHR33693">
    <property type="entry name" value="TYPE-5 URACIL-DNA GLYCOSYLASE"/>
    <property type="match status" value="1"/>
</dbReference>
<sequence>MARVRIDMKAGADLDGFRKALRALVRDGVAPDDVVFAAEGAQDLFGEPFVGEAPPVALPRVVTRLIADVVCHRDHERYGLLYRLVWRVLHGERALLEVASDPLVCRLARMQQEVRRDIHHMHGFLRFRRVVTKGGVTESETEGSGIEDKERFVAYFEPGHFTLVAAAPFFTERFANMAWSILTPDGSLHWDGKELVEGPPARRDPAAAGDGFEEGWRTYYAATFNPARANPKLMAQHMPRRYWADMPEVAAIPELVSSAPARVREMIAREAAASPKRAPEKALQKMREDRPKSLQDLNALIAASEPLVSGATRAVLGEGPLNADIVFVGEQPGDQEDREGRPFVGPAGQLLDRALAEAGIERGSVYLTNAVKHFKFEMRGKRRIHQKPSVSEVKHYRWWLMAELEFLSPRLVVALGGTAALALSGRQVSVTKTRGRQEFPPFAGFLTVHPAYLLRLPDAEAKASAYRAFVDDLRQVRVIAGKRREAA</sequence>
<evidence type="ECO:0000256" key="5">
    <source>
        <dbReference type="ARBA" id="ARBA00022763"/>
    </source>
</evidence>
<keyword evidence="6" id="KW-0378">Hydrolase</keyword>
<reference evidence="11 12" key="1">
    <citation type="submission" date="2023-07" db="EMBL/GenBank/DDBJ databases">
        <title>Genomic Encyclopedia of Type Strains, Phase IV (KMG-IV): sequencing the most valuable type-strain genomes for metagenomic binning, comparative biology and taxonomic classification.</title>
        <authorList>
            <person name="Goeker M."/>
        </authorList>
    </citation>
    <scope>NUCLEOTIDE SEQUENCE [LARGE SCALE GENOMIC DNA]</scope>
    <source>
        <strain evidence="11 12">DSM 11549</strain>
    </source>
</reference>
<dbReference type="Proteomes" id="UP001230253">
    <property type="component" value="Unassembled WGS sequence"/>
</dbReference>
<dbReference type="InterPro" id="IPR036895">
    <property type="entry name" value="Uracil-DNA_glycosylase-like_sf"/>
</dbReference>
<dbReference type="InterPro" id="IPR051536">
    <property type="entry name" value="UDG_Type-4/5"/>
</dbReference>
<proteinExistence type="inferred from homology"/>
<dbReference type="InterPro" id="IPR005273">
    <property type="entry name" value="Ura-DNA_glyco_family4"/>
</dbReference>
<dbReference type="RefSeq" id="WP_307154705.1">
    <property type="nucleotide sequence ID" value="NZ_JAUSUK010000002.1"/>
</dbReference>
<evidence type="ECO:0000259" key="10">
    <source>
        <dbReference type="SMART" id="SM00986"/>
    </source>
</evidence>
<dbReference type="Pfam" id="PF03167">
    <property type="entry name" value="UDG"/>
    <property type="match status" value="1"/>
</dbReference>
<dbReference type="CDD" id="cd10030">
    <property type="entry name" value="UDG-F4_TTUDGA_SPO1dp_like"/>
    <property type="match status" value="1"/>
</dbReference>
<keyword evidence="9" id="KW-0234">DNA repair</keyword>
<evidence type="ECO:0000256" key="4">
    <source>
        <dbReference type="ARBA" id="ARBA00022723"/>
    </source>
</evidence>
<dbReference type="SUPFAM" id="SSF52141">
    <property type="entry name" value="Uracil-DNA glycosylase-like"/>
    <property type="match status" value="1"/>
</dbReference>
<keyword evidence="11" id="KW-0548">Nucleotidyltransferase</keyword>
<dbReference type="PANTHER" id="PTHR33693:SF9">
    <property type="entry name" value="TYPE-4 URACIL-DNA GLYCOSYLASE"/>
    <property type="match status" value="1"/>
</dbReference>
<evidence type="ECO:0000256" key="3">
    <source>
        <dbReference type="ARBA" id="ARBA00022485"/>
    </source>
</evidence>
<dbReference type="NCBIfam" id="TIGR03915">
    <property type="entry name" value="SAM_7_link_chp"/>
    <property type="match status" value="1"/>
</dbReference>
<evidence type="ECO:0000256" key="7">
    <source>
        <dbReference type="ARBA" id="ARBA00023004"/>
    </source>
</evidence>
<dbReference type="Pfam" id="PF13566">
    <property type="entry name" value="DUF4130"/>
    <property type="match status" value="1"/>
</dbReference>
<keyword evidence="3" id="KW-0004">4Fe-4S</keyword>
<dbReference type="EMBL" id="JAUSUK010000002">
    <property type="protein sequence ID" value="MDQ0326536.1"/>
    <property type="molecule type" value="Genomic_DNA"/>
</dbReference>
<keyword evidence="8" id="KW-0411">Iron-sulfur</keyword>
<evidence type="ECO:0000313" key="11">
    <source>
        <dbReference type="EMBL" id="MDQ0326536.1"/>
    </source>
</evidence>
<gene>
    <name evidence="11" type="ORF">J2R99_002405</name>
</gene>
<protein>
    <recommendedName>
        <fullName evidence="2">Type-4 uracil-DNA glycosylase</fullName>
    </recommendedName>
</protein>
<dbReference type="Gene3D" id="3.40.470.10">
    <property type="entry name" value="Uracil-DNA glycosylase-like domain"/>
    <property type="match status" value="1"/>
</dbReference>
<keyword evidence="11" id="KW-0808">Transferase</keyword>
<accession>A0ABU0C7P1</accession>
<dbReference type="NCBIfam" id="TIGR03914">
    <property type="entry name" value="UDG_fam_dom"/>
    <property type="match status" value="1"/>
</dbReference>
<name>A0ABU0C7P1_9BRAD</name>
<dbReference type="InterPro" id="IPR005122">
    <property type="entry name" value="Uracil-DNA_glycosylase-like"/>
</dbReference>
<evidence type="ECO:0000256" key="1">
    <source>
        <dbReference type="ARBA" id="ARBA00006521"/>
    </source>
</evidence>
<keyword evidence="4" id="KW-0479">Metal-binding</keyword>
<dbReference type="InterPro" id="IPR023875">
    <property type="entry name" value="DNA_repair_put"/>
</dbReference>
<dbReference type="GO" id="GO:0003887">
    <property type="term" value="F:DNA-directed DNA polymerase activity"/>
    <property type="evidence" value="ECO:0007669"/>
    <property type="project" value="UniProtKB-EC"/>
</dbReference>
<keyword evidence="12" id="KW-1185">Reference proteome</keyword>
<evidence type="ECO:0000256" key="9">
    <source>
        <dbReference type="ARBA" id="ARBA00023204"/>
    </source>
</evidence>
<organism evidence="11 12">
    <name type="scientific">Rhodopseudomonas julia</name>
    <dbReference type="NCBI Taxonomy" id="200617"/>
    <lineage>
        <taxon>Bacteria</taxon>
        <taxon>Pseudomonadati</taxon>
        <taxon>Pseudomonadota</taxon>
        <taxon>Alphaproteobacteria</taxon>
        <taxon>Hyphomicrobiales</taxon>
        <taxon>Nitrobacteraceae</taxon>
        <taxon>Rhodopseudomonas</taxon>
    </lineage>
</organism>
<dbReference type="SMART" id="SM00986">
    <property type="entry name" value="UDG"/>
    <property type="match status" value="1"/>
</dbReference>
<comment type="similarity">
    <text evidence="1">Belongs to the uracil-DNA glycosylase (UDG) superfamily. Type 4 (UDGa) family.</text>
</comment>
<evidence type="ECO:0000256" key="2">
    <source>
        <dbReference type="ARBA" id="ARBA00019403"/>
    </source>
</evidence>